<dbReference type="EMBL" id="JACMSF010000021">
    <property type="protein sequence ID" value="MBC2904001.1"/>
    <property type="molecule type" value="Genomic_DNA"/>
</dbReference>
<proteinExistence type="predicted"/>
<dbReference type="RefSeq" id="WP_186283875.1">
    <property type="nucleotide sequence ID" value="NZ_JACMSF010000021.1"/>
</dbReference>
<evidence type="ECO:0000313" key="1">
    <source>
        <dbReference type="EMBL" id="MBC2904001.1"/>
    </source>
</evidence>
<dbReference type="Proteomes" id="UP000584670">
    <property type="component" value="Unassembled WGS sequence"/>
</dbReference>
<comment type="caution">
    <text evidence="1">The sequence shown here is derived from an EMBL/GenBank/DDBJ whole genome shotgun (WGS) entry which is preliminary data.</text>
</comment>
<protein>
    <submittedName>
        <fullName evidence="1">Uncharacterized protein</fullName>
    </submittedName>
</protein>
<name>A0A7X1J4E8_9ACTN</name>
<gene>
    <name evidence="1" type="ORF">H4N64_20700</name>
</gene>
<organism evidence="1 2">
    <name type="scientific">Streptomyces cupreus</name>
    <dbReference type="NCBI Taxonomy" id="2759956"/>
    <lineage>
        <taxon>Bacteria</taxon>
        <taxon>Bacillati</taxon>
        <taxon>Actinomycetota</taxon>
        <taxon>Actinomycetes</taxon>
        <taxon>Kitasatosporales</taxon>
        <taxon>Streptomycetaceae</taxon>
        <taxon>Streptomyces</taxon>
    </lineage>
</organism>
<sequence length="282" mass="31396">MPKQLTTQNATITTAAVEMKTLTVSGKQVTLAVFRQLIKEPLVADDGTLNGSPWGTVNYHPDKCEAETAHWHIVWQKGTELRRAYVNVAPKFDYIAPAGHYQPRSRWYTSTAANQYLTALVYMGLKAGDDPLLAPRPRRSYGHPDETDTYLAELELPAELSRAETFPVLATVAKAATDAADLSASYRAAQAVVDRGLSEYESTTSPDWRAKAIAQRQETAQHYRQKYDEAMAALRVLIERRGGFDAISDTYAAEIDAEEGRRQRHRDARATLAELPQLFIAV</sequence>
<keyword evidence="2" id="KW-1185">Reference proteome</keyword>
<dbReference type="AlphaFoldDB" id="A0A7X1J4E8"/>
<accession>A0A7X1J4E8</accession>
<evidence type="ECO:0000313" key="2">
    <source>
        <dbReference type="Proteomes" id="UP000584670"/>
    </source>
</evidence>
<reference evidence="1 2" key="1">
    <citation type="submission" date="2020-08" db="EMBL/GenBank/DDBJ databases">
        <title>Streptomyces sp. PSKA01 genome sequencing and assembly.</title>
        <authorList>
            <person name="Mandal S."/>
            <person name="Maiti P.K."/>
            <person name="Das P."/>
        </authorList>
    </citation>
    <scope>NUCLEOTIDE SEQUENCE [LARGE SCALE GENOMIC DNA]</scope>
    <source>
        <strain evidence="1 2">PSKA01</strain>
    </source>
</reference>